<dbReference type="RefSeq" id="WP_130650031.1">
    <property type="nucleotide sequence ID" value="NZ_BMHA01000011.1"/>
</dbReference>
<dbReference type="InterPro" id="IPR023299">
    <property type="entry name" value="ATPase_P-typ_cyto_dom_N"/>
</dbReference>
<feature type="transmembrane region" description="Helical" evidence="11">
    <location>
        <begin position="727"/>
        <end position="747"/>
    </location>
</feature>
<dbReference type="Pfam" id="PF00122">
    <property type="entry name" value="E1-E2_ATPase"/>
    <property type="match status" value="1"/>
</dbReference>
<evidence type="ECO:0000259" key="12">
    <source>
        <dbReference type="SMART" id="SM00831"/>
    </source>
</evidence>
<feature type="region of interest" description="Disordered" evidence="10">
    <location>
        <begin position="1"/>
        <end position="21"/>
    </location>
</feature>
<feature type="transmembrane region" description="Helical" evidence="11">
    <location>
        <begin position="70"/>
        <end position="90"/>
    </location>
</feature>
<dbReference type="Gene3D" id="2.70.150.10">
    <property type="entry name" value="Calcium-transporting ATPase, cytoplasmic transduction domain A"/>
    <property type="match status" value="1"/>
</dbReference>
<accession>A0A8J3AA23</accession>
<dbReference type="GO" id="GO:1902600">
    <property type="term" value="P:proton transmembrane transport"/>
    <property type="evidence" value="ECO:0007669"/>
    <property type="project" value="TreeGrafter"/>
</dbReference>
<dbReference type="AlphaFoldDB" id="A0A8J3AA23"/>
<evidence type="ECO:0000256" key="6">
    <source>
        <dbReference type="ARBA" id="ARBA00022967"/>
    </source>
</evidence>
<protein>
    <submittedName>
        <fullName evidence="13">ATPase</fullName>
    </submittedName>
</protein>
<keyword evidence="6" id="KW-1278">Translocase</keyword>
<comment type="catalytic activity">
    <reaction evidence="9">
        <text>ATP + H2O = ADP + phosphate + H(+)</text>
        <dbReference type="Rhea" id="RHEA:13065"/>
        <dbReference type="ChEBI" id="CHEBI:15377"/>
        <dbReference type="ChEBI" id="CHEBI:15378"/>
        <dbReference type="ChEBI" id="CHEBI:30616"/>
        <dbReference type="ChEBI" id="CHEBI:43474"/>
        <dbReference type="ChEBI" id="CHEBI:456216"/>
    </reaction>
</comment>
<feature type="transmembrane region" description="Helical" evidence="11">
    <location>
        <begin position="289"/>
        <end position="317"/>
    </location>
</feature>
<dbReference type="Gene3D" id="3.40.1110.10">
    <property type="entry name" value="Calcium-transporting ATPase, cytoplasmic domain N"/>
    <property type="match status" value="1"/>
</dbReference>
<name>A0A8J3AA23_9ACTN</name>
<keyword evidence="14" id="KW-1185">Reference proteome</keyword>
<comment type="subcellular location">
    <subcellularLocation>
        <location evidence="1">Cell membrane</location>
        <topology evidence="1">Multi-pass membrane protein</topology>
    </subcellularLocation>
</comment>
<dbReference type="GO" id="GO:0005886">
    <property type="term" value="C:plasma membrane"/>
    <property type="evidence" value="ECO:0007669"/>
    <property type="project" value="UniProtKB-SubCell"/>
</dbReference>
<dbReference type="PRINTS" id="PR00119">
    <property type="entry name" value="CATATPASE"/>
</dbReference>
<dbReference type="GO" id="GO:0036376">
    <property type="term" value="P:sodium ion export across plasma membrane"/>
    <property type="evidence" value="ECO:0007669"/>
    <property type="project" value="TreeGrafter"/>
</dbReference>
<dbReference type="GO" id="GO:1990573">
    <property type="term" value="P:potassium ion import across plasma membrane"/>
    <property type="evidence" value="ECO:0007669"/>
    <property type="project" value="TreeGrafter"/>
</dbReference>
<comment type="similarity">
    <text evidence="2">Belongs to the cation transport ATPase (P-type) (TC 3.A.3) family. Type IIA subfamily.</text>
</comment>
<evidence type="ECO:0000256" key="10">
    <source>
        <dbReference type="SAM" id="MobiDB-lite"/>
    </source>
</evidence>
<feature type="compositionally biased region" description="Pro residues" evidence="10">
    <location>
        <begin position="1"/>
        <end position="10"/>
    </location>
</feature>
<dbReference type="InterPro" id="IPR059000">
    <property type="entry name" value="ATPase_P-type_domA"/>
</dbReference>
<gene>
    <name evidence="13" type="ORF">GCM10011354_27660</name>
</gene>
<dbReference type="InterPro" id="IPR008250">
    <property type="entry name" value="ATPase_P-typ_transduc_dom_A_sf"/>
</dbReference>
<feature type="transmembrane region" description="Helical" evidence="11">
    <location>
        <begin position="96"/>
        <end position="112"/>
    </location>
</feature>
<dbReference type="GO" id="GO:0005391">
    <property type="term" value="F:P-type sodium:potassium-exchanging transporter activity"/>
    <property type="evidence" value="ECO:0007669"/>
    <property type="project" value="TreeGrafter"/>
</dbReference>
<reference evidence="13" key="2">
    <citation type="submission" date="2020-09" db="EMBL/GenBank/DDBJ databases">
        <authorList>
            <person name="Sun Q."/>
            <person name="Zhou Y."/>
        </authorList>
    </citation>
    <scope>NUCLEOTIDE SEQUENCE</scope>
    <source>
        <strain evidence="13">CGMCC 1.14988</strain>
    </source>
</reference>
<keyword evidence="7 11" id="KW-1133">Transmembrane helix</keyword>
<dbReference type="EMBL" id="BMHA01000011">
    <property type="protein sequence ID" value="GGI08152.1"/>
    <property type="molecule type" value="Genomic_DNA"/>
</dbReference>
<dbReference type="InterPro" id="IPR004014">
    <property type="entry name" value="ATPase_P-typ_cation-transptr_N"/>
</dbReference>
<dbReference type="Pfam" id="PF00690">
    <property type="entry name" value="Cation_ATPase_N"/>
    <property type="match status" value="1"/>
</dbReference>
<dbReference type="SFLD" id="SFLDF00027">
    <property type="entry name" value="p-type_atpase"/>
    <property type="match status" value="1"/>
</dbReference>
<dbReference type="InterPro" id="IPR006068">
    <property type="entry name" value="ATPase_P-typ_cation-transptr_C"/>
</dbReference>
<evidence type="ECO:0000256" key="1">
    <source>
        <dbReference type="ARBA" id="ARBA00004651"/>
    </source>
</evidence>
<dbReference type="GO" id="GO:0005524">
    <property type="term" value="F:ATP binding"/>
    <property type="evidence" value="ECO:0007669"/>
    <property type="project" value="UniProtKB-KW"/>
</dbReference>
<dbReference type="SUPFAM" id="SSF81665">
    <property type="entry name" value="Calcium ATPase, transmembrane domain M"/>
    <property type="match status" value="1"/>
</dbReference>
<comment type="caution">
    <text evidence="13">The sequence shown here is derived from an EMBL/GenBank/DDBJ whole genome shotgun (WGS) entry which is preliminary data.</text>
</comment>
<evidence type="ECO:0000313" key="14">
    <source>
        <dbReference type="Proteomes" id="UP000650511"/>
    </source>
</evidence>
<dbReference type="Gene3D" id="3.40.50.1000">
    <property type="entry name" value="HAD superfamily/HAD-like"/>
    <property type="match status" value="1"/>
</dbReference>
<feature type="transmembrane region" description="Helical" evidence="11">
    <location>
        <begin position="797"/>
        <end position="816"/>
    </location>
</feature>
<evidence type="ECO:0000256" key="9">
    <source>
        <dbReference type="ARBA" id="ARBA00049360"/>
    </source>
</evidence>
<organism evidence="13 14">
    <name type="scientific">Egicoccus halophilus</name>
    <dbReference type="NCBI Taxonomy" id="1670830"/>
    <lineage>
        <taxon>Bacteria</taxon>
        <taxon>Bacillati</taxon>
        <taxon>Actinomycetota</taxon>
        <taxon>Nitriliruptoria</taxon>
        <taxon>Egicoccales</taxon>
        <taxon>Egicoccaceae</taxon>
        <taxon>Egicoccus</taxon>
    </lineage>
</organism>
<feature type="transmembrane region" description="Helical" evidence="11">
    <location>
        <begin position="260"/>
        <end position="277"/>
    </location>
</feature>
<dbReference type="InterPro" id="IPR018303">
    <property type="entry name" value="ATPase_P-typ_P_site"/>
</dbReference>
<feature type="compositionally biased region" description="Low complexity" evidence="10">
    <location>
        <begin position="11"/>
        <end position="21"/>
    </location>
</feature>
<dbReference type="SUPFAM" id="SSF56784">
    <property type="entry name" value="HAD-like"/>
    <property type="match status" value="1"/>
</dbReference>
<evidence type="ECO:0000256" key="3">
    <source>
        <dbReference type="ARBA" id="ARBA00022692"/>
    </source>
</evidence>
<sequence>MTSPVSPPVSPSVTGAPEPHARAAADVARALGVDPTTGLSDDEAGRRLVASGPNRLAAPPRPSRLARFAAQFRSLLILILVVAAGLAALVGETKDAIVVGVVLLLNATLGYVQEGRAQRSMDALSAMLTTRARVRRDGRLLEVDGTEVVPGDLVLLDAGDRVPADGRLWHATGLAADESSLTGEAVAADKAVAPVDADAPVADRDSMLWTNTTVVRGRAELLVTATGMATRVGQVARLLAEAAPRPTPLQEQIEALGRRLAVIAGVAVVAVLLLSLARGEAPGAAAMDAIALAIAAVPEGLPAVVTVTLAVGTAGMARRRAIVRRLSSVETLGSATVVCTDKTGTLTRNQMTARVLWHAGERFAVEGDGVAGGGRLVGLPAGGATVGFDAMVRANDADVRGGVVVGDPTEVALLVLAERAGADLAVLRSRPRVAELPFDAARKYMATLHADDAGDGGLLHVKGAPDVVLPRCGAVVGPNGIVSLDAAWRERILAATDELAGRGMRTLAVASRHLDVPLDADADVEALVEELVFASLVGIVDPPRPGVAEAVATAQRAGIAVKMITGDHPATATAIAAELGIPGRTVTGVELDRMDDDELEASVEDIGVCARVAPEHKVRIVRALQQRGHVTAMTGDGVNDAPALERADIGVAMGIAGTEVTKQAADVVLADDDFTTIVAAVERGRAIYDNIVAFVRFQLATNIGAILTILVGRLAGLPTVFTAVQLLWVNLIMDGPPALALGVDPAHPDTMRRPPRDRRTQILDRQRLGRLLLSGGVMAAGTLGVFGWTLRTSGDEAVAGTLAFTTFVLFQFGNALNARAERTTVFSRHTLRNRHLWVALAVVLALQVLAVQVPVVGQFVGTVPLTARAWAVAAAVATTVVIVEEVRKLLHRR</sequence>
<evidence type="ECO:0000256" key="2">
    <source>
        <dbReference type="ARBA" id="ARBA00005675"/>
    </source>
</evidence>
<dbReference type="PRINTS" id="PR00120">
    <property type="entry name" value="HATPASE"/>
</dbReference>
<feature type="transmembrane region" description="Helical" evidence="11">
    <location>
        <begin position="867"/>
        <end position="883"/>
    </location>
</feature>
<dbReference type="NCBIfam" id="TIGR01494">
    <property type="entry name" value="ATPase_P-type"/>
    <property type="match status" value="2"/>
</dbReference>
<evidence type="ECO:0000256" key="5">
    <source>
        <dbReference type="ARBA" id="ARBA00022840"/>
    </source>
</evidence>
<dbReference type="GO" id="GO:0006883">
    <property type="term" value="P:intracellular sodium ion homeostasis"/>
    <property type="evidence" value="ECO:0007669"/>
    <property type="project" value="TreeGrafter"/>
</dbReference>
<reference evidence="13" key="1">
    <citation type="journal article" date="2014" name="Int. J. Syst. Evol. Microbiol.">
        <title>Complete genome sequence of Corynebacterium casei LMG S-19264T (=DSM 44701T), isolated from a smear-ripened cheese.</title>
        <authorList>
            <consortium name="US DOE Joint Genome Institute (JGI-PGF)"/>
            <person name="Walter F."/>
            <person name="Albersmeier A."/>
            <person name="Kalinowski J."/>
            <person name="Ruckert C."/>
        </authorList>
    </citation>
    <scope>NUCLEOTIDE SEQUENCE</scope>
    <source>
        <strain evidence="13">CGMCC 1.14988</strain>
    </source>
</reference>
<dbReference type="InterPro" id="IPR001757">
    <property type="entry name" value="P_typ_ATPase"/>
</dbReference>
<dbReference type="InterPro" id="IPR050510">
    <property type="entry name" value="Cation_transp_ATPase_P-type"/>
</dbReference>
<dbReference type="InterPro" id="IPR023214">
    <property type="entry name" value="HAD_sf"/>
</dbReference>
<dbReference type="PANTHER" id="PTHR43294:SF20">
    <property type="entry name" value="P-TYPE ATPASE"/>
    <property type="match status" value="1"/>
</dbReference>
<dbReference type="PANTHER" id="PTHR43294">
    <property type="entry name" value="SODIUM/POTASSIUM-TRANSPORTING ATPASE SUBUNIT ALPHA"/>
    <property type="match status" value="1"/>
</dbReference>
<keyword evidence="3 11" id="KW-0812">Transmembrane</keyword>
<dbReference type="PROSITE" id="PS00154">
    <property type="entry name" value="ATPASE_E1_E2"/>
    <property type="match status" value="1"/>
</dbReference>
<evidence type="ECO:0000256" key="4">
    <source>
        <dbReference type="ARBA" id="ARBA00022741"/>
    </source>
</evidence>
<dbReference type="Gene3D" id="1.20.1110.10">
    <property type="entry name" value="Calcium-transporting ATPase, transmembrane domain"/>
    <property type="match status" value="1"/>
</dbReference>
<dbReference type="GO" id="GO:0030007">
    <property type="term" value="P:intracellular potassium ion homeostasis"/>
    <property type="evidence" value="ECO:0007669"/>
    <property type="project" value="TreeGrafter"/>
</dbReference>
<keyword evidence="5" id="KW-0067">ATP-binding</keyword>
<dbReference type="OrthoDB" id="9814270at2"/>
<proteinExistence type="inferred from homology"/>
<feature type="domain" description="Cation-transporting P-type ATPase N-terminal" evidence="12">
    <location>
        <begin position="18"/>
        <end position="92"/>
    </location>
</feature>
<feature type="transmembrane region" description="Helical" evidence="11">
    <location>
        <begin position="693"/>
        <end position="715"/>
    </location>
</feature>
<dbReference type="Pfam" id="PF00689">
    <property type="entry name" value="Cation_ATPase_C"/>
    <property type="match status" value="1"/>
</dbReference>
<keyword evidence="4" id="KW-0547">Nucleotide-binding</keyword>
<dbReference type="Proteomes" id="UP000650511">
    <property type="component" value="Unassembled WGS sequence"/>
</dbReference>
<dbReference type="GO" id="GO:0016887">
    <property type="term" value="F:ATP hydrolysis activity"/>
    <property type="evidence" value="ECO:0007669"/>
    <property type="project" value="InterPro"/>
</dbReference>
<dbReference type="SFLD" id="SFLDS00003">
    <property type="entry name" value="Haloacid_Dehalogenase"/>
    <property type="match status" value="1"/>
</dbReference>
<dbReference type="SFLD" id="SFLDG00002">
    <property type="entry name" value="C1.7:_P-type_atpase_like"/>
    <property type="match status" value="1"/>
</dbReference>
<dbReference type="InterPro" id="IPR036412">
    <property type="entry name" value="HAD-like_sf"/>
</dbReference>
<feature type="transmembrane region" description="Helical" evidence="11">
    <location>
        <begin position="768"/>
        <end position="791"/>
    </location>
</feature>
<feature type="transmembrane region" description="Helical" evidence="11">
    <location>
        <begin position="836"/>
        <end position="855"/>
    </location>
</feature>
<dbReference type="InterPro" id="IPR023298">
    <property type="entry name" value="ATPase_P-typ_TM_dom_sf"/>
</dbReference>
<dbReference type="InterPro" id="IPR044492">
    <property type="entry name" value="P_typ_ATPase_HD_dom"/>
</dbReference>
<dbReference type="Pfam" id="PF13246">
    <property type="entry name" value="Cation_ATPase"/>
    <property type="match status" value="1"/>
</dbReference>
<dbReference type="SUPFAM" id="SSF81660">
    <property type="entry name" value="Metal cation-transporting ATPase, ATP-binding domain N"/>
    <property type="match status" value="1"/>
</dbReference>
<evidence type="ECO:0000256" key="7">
    <source>
        <dbReference type="ARBA" id="ARBA00022989"/>
    </source>
</evidence>
<dbReference type="SUPFAM" id="SSF81653">
    <property type="entry name" value="Calcium ATPase, transduction domain A"/>
    <property type="match status" value="1"/>
</dbReference>
<evidence type="ECO:0000313" key="13">
    <source>
        <dbReference type="EMBL" id="GGI08152.1"/>
    </source>
</evidence>
<dbReference type="Pfam" id="PF08282">
    <property type="entry name" value="Hydrolase_3"/>
    <property type="match status" value="1"/>
</dbReference>
<evidence type="ECO:0000256" key="11">
    <source>
        <dbReference type="SAM" id="Phobius"/>
    </source>
</evidence>
<evidence type="ECO:0000256" key="8">
    <source>
        <dbReference type="ARBA" id="ARBA00023136"/>
    </source>
</evidence>
<dbReference type="SMART" id="SM00831">
    <property type="entry name" value="Cation_ATPase_N"/>
    <property type="match status" value="1"/>
</dbReference>
<keyword evidence="8 11" id="KW-0472">Membrane</keyword>